<reference evidence="1 2" key="2">
    <citation type="submission" date="2008-10" db="EMBL/GenBank/DDBJ databases">
        <authorList>
            <person name="Fulton L."/>
            <person name="Clifton S."/>
            <person name="Fulton B."/>
            <person name="Xu J."/>
            <person name="Minx P."/>
            <person name="Pepin K.H."/>
            <person name="Johnson M."/>
            <person name="Bhonagiri V."/>
            <person name="Nash W.E."/>
            <person name="Mardis E.R."/>
            <person name="Wilson R.K."/>
        </authorList>
    </citation>
    <scope>NUCLEOTIDE SEQUENCE [LARGE SCALE GENOMIC DNA]</scope>
    <source>
        <strain evidence="1 2">DSM 18315</strain>
    </source>
</reference>
<evidence type="ECO:0000313" key="1">
    <source>
        <dbReference type="EMBL" id="EEC95341.1"/>
    </source>
</evidence>
<evidence type="ECO:0000313" key="2">
    <source>
        <dbReference type="Proteomes" id="UP000005510"/>
    </source>
</evidence>
<dbReference type="HOGENOM" id="CLU_2754251_0_0_10"/>
<accession>B7BE60</accession>
<dbReference type="Proteomes" id="UP000005510">
    <property type="component" value="Unassembled WGS sequence"/>
</dbReference>
<sequence length="70" mass="7896">MLFQLFTFNSQLSPINSIPHSVPLQQTASETDGRYGSVGSQVFQIQRHTKTEQMFPPKTPELPISKSITF</sequence>
<protein>
    <submittedName>
        <fullName evidence="1">Uncharacterized protein</fullName>
    </submittedName>
</protein>
<dbReference type="EMBL" id="ABYH01000351">
    <property type="protein sequence ID" value="EEC95341.1"/>
    <property type="molecule type" value="Genomic_DNA"/>
</dbReference>
<organism evidence="1 2">
    <name type="scientific">Parabacteroides johnsonii DSM 18315</name>
    <dbReference type="NCBI Taxonomy" id="537006"/>
    <lineage>
        <taxon>Bacteria</taxon>
        <taxon>Pseudomonadati</taxon>
        <taxon>Bacteroidota</taxon>
        <taxon>Bacteroidia</taxon>
        <taxon>Bacteroidales</taxon>
        <taxon>Tannerellaceae</taxon>
        <taxon>Parabacteroides</taxon>
    </lineage>
</organism>
<proteinExistence type="predicted"/>
<comment type="caution">
    <text evidence="1">The sequence shown here is derived from an EMBL/GenBank/DDBJ whole genome shotgun (WGS) entry which is preliminary data.</text>
</comment>
<dbReference type="AlphaFoldDB" id="B7BE60"/>
<gene>
    <name evidence="1" type="ORF">PRABACTJOHN_03337</name>
</gene>
<dbReference type="STRING" id="537006.PRABACTJOHN_03337"/>
<reference evidence="1 2" key="1">
    <citation type="submission" date="2008-10" db="EMBL/GenBank/DDBJ databases">
        <title>Draft genome sequence of Parabacteroides johnsonii (DSM 18315).</title>
        <authorList>
            <person name="Sudarsanam P."/>
            <person name="Ley R."/>
            <person name="Guruge J."/>
            <person name="Turnbaugh P.J."/>
            <person name="Mahowald M."/>
            <person name="Liep D."/>
            <person name="Gordon J."/>
        </authorList>
    </citation>
    <scope>NUCLEOTIDE SEQUENCE [LARGE SCALE GENOMIC DNA]</scope>
    <source>
        <strain evidence="1 2">DSM 18315</strain>
    </source>
</reference>
<name>B7BE60_9BACT</name>